<proteinExistence type="predicted"/>
<name>A0A7V3YN89_9BACT</name>
<protein>
    <submittedName>
        <fullName evidence="3">DUF4234 domain-containing protein</fullName>
    </submittedName>
</protein>
<dbReference type="Pfam" id="PF14018">
    <property type="entry name" value="DUF4234"/>
    <property type="match status" value="1"/>
</dbReference>
<dbReference type="AlphaFoldDB" id="A0A7V3YN89"/>
<feature type="domain" description="DUF4234" evidence="2">
    <location>
        <begin position="189"/>
        <end position="223"/>
    </location>
</feature>
<reference evidence="3" key="1">
    <citation type="journal article" date="2020" name="mSystems">
        <title>Genome- and Community-Level Interaction Insights into Carbon Utilization and Element Cycling Functions of Hydrothermarchaeota in Hydrothermal Sediment.</title>
        <authorList>
            <person name="Zhou Z."/>
            <person name="Liu Y."/>
            <person name="Xu W."/>
            <person name="Pan J."/>
            <person name="Luo Z.H."/>
            <person name="Li M."/>
        </authorList>
    </citation>
    <scope>NUCLEOTIDE SEQUENCE [LARGE SCALE GENOMIC DNA]</scope>
    <source>
        <strain evidence="3">SpSt-716</strain>
    </source>
</reference>
<keyword evidence="1" id="KW-0472">Membrane</keyword>
<feature type="transmembrane region" description="Helical" evidence="1">
    <location>
        <begin position="50"/>
        <end position="71"/>
    </location>
</feature>
<dbReference type="InterPro" id="IPR025328">
    <property type="entry name" value="DUF4234"/>
</dbReference>
<organism evidence="3">
    <name type="scientific">Candidatus Caldatribacterium californiense</name>
    <dbReference type="NCBI Taxonomy" id="1454726"/>
    <lineage>
        <taxon>Bacteria</taxon>
        <taxon>Pseudomonadati</taxon>
        <taxon>Atribacterota</taxon>
        <taxon>Atribacteria</taxon>
        <taxon>Atribacterales</taxon>
        <taxon>Candidatus Caldatribacteriaceae</taxon>
        <taxon>Candidatus Caldatribacterium</taxon>
    </lineage>
</organism>
<feature type="transmembrane region" description="Helical" evidence="1">
    <location>
        <begin position="12"/>
        <end position="38"/>
    </location>
</feature>
<evidence type="ECO:0000259" key="2">
    <source>
        <dbReference type="Pfam" id="PF14018"/>
    </source>
</evidence>
<gene>
    <name evidence="3" type="ORF">ENU96_09125</name>
</gene>
<keyword evidence="1" id="KW-0812">Transmembrane</keyword>
<comment type="caution">
    <text evidence="3">The sequence shown here is derived from an EMBL/GenBank/DDBJ whole genome shotgun (WGS) entry which is preliminary data.</text>
</comment>
<sequence length="239" mass="27228">MAISRFLEENRVSMPLAVLAVVFVILAVVFSISAMVSAVQLQAGATAGSLAGVAIFGILSAIFQLLVLYQWSRAINTNVTNTRDVFLNLKDRLEDPLRGEIGFFANRSEEFIVQTWPFWLYLVFYVIGLFTGVYAIVFNILAFIFLAVYLSSVFRSIGKLSDLKDRLYQYLEDKYGVRLTGRVFRVPRRSIALFIILSIITFAIYWLYLLVKLSSEINRYLSTDETLRREVEEALSRVS</sequence>
<evidence type="ECO:0000256" key="1">
    <source>
        <dbReference type="SAM" id="Phobius"/>
    </source>
</evidence>
<feature type="transmembrane region" description="Helical" evidence="1">
    <location>
        <begin position="191"/>
        <end position="211"/>
    </location>
</feature>
<evidence type="ECO:0000313" key="3">
    <source>
        <dbReference type="EMBL" id="HGI75820.1"/>
    </source>
</evidence>
<keyword evidence="1" id="KW-1133">Transmembrane helix</keyword>
<accession>A0A7V3YN89</accession>
<feature type="transmembrane region" description="Helical" evidence="1">
    <location>
        <begin position="118"/>
        <end position="150"/>
    </location>
</feature>
<dbReference type="EMBL" id="DTEN01000368">
    <property type="protein sequence ID" value="HGI75820.1"/>
    <property type="molecule type" value="Genomic_DNA"/>
</dbReference>